<reference evidence="5 6" key="1">
    <citation type="submission" date="2014-03" db="EMBL/GenBank/DDBJ databases">
        <title>complete genome sequence of Flavobacteriaceae bacterium JBKA-6.</title>
        <authorList>
            <person name="Takano T."/>
            <person name="Nakamura Y."/>
            <person name="Takuma S."/>
            <person name="Yasuike M."/>
            <person name="Matsuyama T."/>
            <person name="Sakai T."/>
            <person name="Fujiwara A."/>
            <person name="Kimoto K."/>
            <person name="Fukuda Y."/>
            <person name="Kondo H."/>
            <person name="Hirono I."/>
            <person name="Nakayasu C."/>
        </authorList>
    </citation>
    <scope>NUCLEOTIDE SEQUENCE [LARGE SCALE GENOMIC DNA]</scope>
    <source>
        <strain evidence="5 6">JBKA-6</strain>
    </source>
</reference>
<dbReference type="EMBL" id="AP014564">
    <property type="protein sequence ID" value="BAV95442.1"/>
    <property type="molecule type" value="Genomic_DNA"/>
</dbReference>
<organism evidence="5 6">
    <name type="scientific">Ichthyobacterium seriolicida</name>
    <dbReference type="NCBI Taxonomy" id="242600"/>
    <lineage>
        <taxon>Bacteria</taxon>
        <taxon>Pseudomonadati</taxon>
        <taxon>Bacteroidota</taxon>
        <taxon>Flavobacteriia</taxon>
        <taxon>Flavobacteriales</taxon>
        <taxon>Ichthyobacteriaceae</taxon>
        <taxon>Ichthyobacterium</taxon>
    </lineage>
</organism>
<gene>
    <name evidence="5" type="ORF">JBKA6_1429</name>
</gene>
<accession>A0A1J1DZT7</accession>
<dbReference type="Pfam" id="PF21601">
    <property type="entry name" value="GldM_2nd"/>
    <property type="match status" value="1"/>
</dbReference>
<dbReference type="Pfam" id="PF12080">
    <property type="entry name" value="GldM_4th"/>
    <property type="match status" value="1"/>
</dbReference>
<evidence type="ECO:0000313" key="5">
    <source>
        <dbReference type="EMBL" id="BAV95442.1"/>
    </source>
</evidence>
<dbReference type="KEGG" id="ise:JBKA6_1429"/>
<protein>
    <submittedName>
        <fullName evidence="5">Gliding motility protein GldM</fullName>
    </submittedName>
</protein>
<dbReference type="NCBIfam" id="TIGR03517">
    <property type="entry name" value="GldM_gliding"/>
    <property type="match status" value="1"/>
</dbReference>
<evidence type="ECO:0000259" key="4">
    <source>
        <dbReference type="Pfam" id="PF21602"/>
    </source>
</evidence>
<feature type="domain" description="Gliding motility-associated protein GldM second immunoglobulin-like" evidence="4">
    <location>
        <begin position="316"/>
        <end position="400"/>
    </location>
</feature>
<dbReference type="InterPro" id="IPR022719">
    <property type="entry name" value="Motility-assoc_prot_GldM_C"/>
</dbReference>
<proteinExistence type="predicted"/>
<feature type="domain" description="Gliding motility-associated protein GldM N-terminal" evidence="2">
    <location>
        <begin position="9"/>
        <end position="200"/>
    </location>
</feature>
<dbReference type="Proteomes" id="UP000243197">
    <property type="component" value="Chromosome"/>
</dbReference>
<evidence type="ECO:0000313" key="6">
    <source>
        <dbReference type="Proteomes" id="UP000243197"/>
    </source>
</evidence>
<sequence>MLALNVSRDVLVAFGALDNTTVRIINNTTDKNNASYGELKLKNDNNPLRYKQVYESATEISKRSNALVDLLNSYKSDLIQLSGVYDEVTQKLDYSSMDGSQGDEYFYPGGDPANGKGQEFVSELSKYREFLLTQVDNERIQTDIKQILSTEDIPNPDGIPRSWLKTKLEGFPLIAQITLLSQIQADIRFLESDIVNNLIKGELATQMNVNSIKAFVVPFSNAVMRGDKFKADVFLAAYDTTLSPEIFLYKYDSKGNRLGDSEESIKVKDGIGEVAIPTDRVGDYYWGGRIKIKNDMGDVQYYPFEKNLYTVSEVAAVVSAKKMNIVYRGVKNPISISVPGVPANQITLGAGPGADIVKTSSGEYSVDVTKFKGRDLDMYVSAKLSDGTVKKFPSQKYRVKDIPSPNGTIRGEMEAKMSLSNLFVSTIRVEIPNFEFDLKMNVVSFSIKVPGKPSVSVSGDRISGRAEKIVAMASIGDEIVIRDIKVQIQGNSSYKVGNVSPILVTVTGK</sequence>
<dbReference type="InterPro" id="IPR019859">
    <property type="entry name" value="Motility-assoc_prot_GldM"/>
</dbReference>
<feature type="domain" description="Gliding motility-associated protein GldM C-terminal" evidence="1">
    <location>
        <begin position="403"/>
        <end position="506"/>
    </location>
</feature>
<dbReference type="InterPro" id="IPR048406">
    <property type="entry name" value="GldM_Ig-like-2"/>
</dbReference>
<feature type="domain" description="Gliding motility-associated protein GldM first immunoglobulin-like" evidence="3">
    <location>
        <begin position="205"/>
        <end position="312"/>
    </location>
</feature>
<dbReference type="InterPro" id="IPR022720">
    <property type="entry name" value="Motility-assoc_prot_GldM_N"/>
</dbReference>
<dbReference type="Pfam" id="PF12081">
    <property type="entry name" value="GldM_1st"/>
    <property type="match status" value="1"/>
</dbReference>
<keyword evidence="6" id="KW-1185">Reference proteome</keyword>
<evidence type="ECO:0000259" key="3">
    <source>
        <dbReference type="Pfam" id="PF21601"/>
    </source>
</evidence>
<evidence type="ECO:0000259" key="1">
    <source>
        <dbReference type="Pfam" id="PF12080"/>
    </source>
</evidence>
<evidence type="ECO:0000259" key="2">
    <source>
        <dbReference type="Pfam" id="PF12081"/>
    </source>
</evidence>
<dbReference type="Pfam" id="PF21602">
    <property type="entry name" value="GldM_3rd"/>
    <property type="match status" value="1"/>
</dbReference>
<name>A0A1J1DZT7_9FLAO</name>
<dbReference type="InterPro" id="IPR048405">
    <property type="entry name" value="GldM_Ig-like-1"/>
</dbReference>
<dbReference type="AlphaFoldDB" id="A0A1J1DZT7"/>